<dbReference type="EMBL" id="UYIG01000130">
    <property type="protein sequence ID" value="VDG29150.1"/>
    <property type="molecule type" value="Genomic_DNA"/>
</dbReference>
<name>A0A660E7T7_9LACO</name>
<keyword evidence="1" id="KW-0472">Membrane</keyword>
<reference evidence="2 3" key="1">
    <citation type="submission" date="2018-11" db="EMBL/GenBank/DDBJ databases">
        <authorList>
            <person name="Wuyts S."/>
        </authorList>
    </citation>
    <scope>NUCLEOTIDE SEQUENCE [LARGE SCALE GENOMIC DNA]</scope>
    <source>
        <strain evidence="2">Lactobacillus mudanjiangensis AMBF249</strain>
    </source>
</reference>
<evidence type="ECO:0000256" key="1">
    <source>
        <dbReference type="SAM" id="Phobius"/>
    </source>
</evidence>
<proteinExistence type="predicted"/>
<dbReference type="AlphaFoldDB" id="A0A660E7T7"/>
<dbReference type="Proteomes" id="UP000289996">
    <property type="component" value="Unassembled WGS sequence"/>
</dbReference>
<feature type="transmembrane region" description="Helical" evidence="1">
    <location>
        <begin position="39"/>
        <end position="59"/>
    </location>
</feature>
<gene>
    <name evidence="2" type="ORF">MUDAN_MDHGFNIF_00832</name>
</gene>
<feature type="transmembrane region" description="Helical" evidence="1">
    <location>
        <begin position="12"/>
        <end position="33"/>
    </location>
</feature>
<keyword evidence="1" id="KW-0812">Transmembrane</keyword>
<dbReference type="RefSeq" id="WP_130852018.1">
    <property type="nucleotide sequence ID" value="NZ_UYIG01000130.1"/>
</dbReference>
<accession>A0A660E7T7</accession>
<dbReference type="OrthoDB" id="2306426at2"/>
<keyword evidence="3" id="KW-1185">Reference proteome</keyword>
<organism evidence="2 3">
    <name type="scientific">Lactiplantibacillus mudanjiangensis</name>
    <dbReference type="NCBI Taxonomy" id="1296538"/>
    <lineage>
        <taxon>Bacteria</taxon>
        <taxon>Bacillati</taxon>
        <taxon>Bacillota</taxon>
        <taxon>Bacilli</taxon>
        <taxon>Lactobacillales</taxon>
        <taxon>Lactobacillaceae</taxon>
        <taxon>Lactiplantibacillus</taxon>
    </lineage>
</organism>
<evidence type="ECO:0000313" key="2">
    <source>
        <dbReference type="EMBL" id="VDG29150.1"/>
    </source>
</evidence>
<sequence>MHLIKPMIFYKTGRFWLGGLFIWIVFAGYPRTYATVGDVITYGLLLIVSLLAVGNAFFVHTER</sequence>
<keyword evidence="1" id="KW-1133">Transmembrane helix</keyword>
<evidence type="ECO:0000313" key="3">
    <source>
        <dbReference type="Proteomes" id="UP000289996"/>
    </source>
</evidence>
<protein>
    <submittedName>
        <fullName evidence="2">Uncharacterized protein</fullName>
    </submittedName>
</protein>